<comment type="caution">
    <text evidence="2">The sequence shown here is derived from an EMBL/GenBank/DDBJ whole genome shotgun (WGS) entry which is preliminary data.</text>
</comment>
<organism evidence="2 3">
    <name type="scientific">Trichonephila clavata</name>
    <name type="common">Joro spider</name>
    <name type="synonym">Nephila clavata</name>
    <dbReference type="NCBI Taxonomy" id="2740835"/>
    <lineage>
        <taxon>Eukaryota</taxon>
        <taxon>Metazoa</taxon>
        <taxon>Ecdysozoa</taxon>
        <taxon>Arthropoda</taxon>
        <taxon>Chelicerata</taxon>
        <taxon>Arachnida</taxon>
        <taxon>Araneae</taxon>
        <taxon>Araneomorphae</taxon>
        <taxon>Entelegynae</taxon>
        <taxon>Araneoidea</taxon>
        <taxon>Nephilidae</taxon>
        <taxon>Trichonephila</taxon>
    </lineage>
</organism>
<keyword evidence="3" id="KW-1185">Reference proteome</keyword>
<feature type="region of interest" description="Disordered" evidence="1">
    <location>
        <begin position="1"/>
        <end position="33"/>
    </location>
</feature>
<dbReference type="Proteomes" id="UP000887116">
    <property type="component" value="Unassembled WGS sequence"/>
</dbReference>
<evidence type="ECO:0000313" key="3">
    <source>
        <dbReference type="Proteomes" id="UP000887116"/>
    </source>
</evidence>
<accession>A0A8X6LYE9</accession>
<dbReference type="OrthoDB" id="118105at2759"/>
<name>A0A8X6LYE9_TRICU</name>
<gene>
    <name evidence="2" type="ORF">TNCT_238511</name>
</gene>
<dbReference type="AlphaFoldDB" id="A0A8X6LYE9"/>
<protein>
    <submittedName>
        <fullName evidence="2">Uncharacterized protein</fullName>
    </submittedName>
</protein>
<dbReference type="EMBL" id="BMAO01028671">
    <property type="protein sequence ID" value="GFR26560.1"/>
    <property type="molecule type" value="Genomic_DNA"/>
</dbReference>
<sequence>MMKKANENPPSTMEEGPLDHFTNPAPEPSNCQSHSSFLGVAAWRQRSRELEWKKRNFNTPKNVHVSQTFSFH</sequence>
<evidence type="ECO:0000256" key="1">
    <source>
        <dbReference type="SAM" id="MobiDB-lite"/>
    </source>
</evidence>
<evidence type="ECO:0000313" key="2">
    <source>
        <dbReference type="EMBL" id="GFR26560.1"/>
    </source>
</evidence>
<reference evidence="2" key="1">
    <citation type="submission" date="2020-07" db="EMBL/GenBank/DDBJ databases">
        <title>Multicomponent nature underlies the extraordinary mechanical properties of spider dragline silk.</title>
        <authorList>
            <person name="Kono N."/>
            <person name="Nakamura H."/>
            <person name="Mori M."/>
            <person name="Yoshida Y."/>
            <person name="Ohtoshi R."/>
            <person name="Malay A.D."/>
            <person name="Moran D.A.P."/>
            <person name="Tomita M."/>
            <person name="Numata K."/>
            <person name="Arakawa K."/>
        </authorList>
    </citation>
    <scope>NUCLEOTIDE SEQUENCE</scope>
</reference>
<proteinExistence type="predicted"/>